<dbReference type="Pfam" id="PF04020">
    <property type="entry name" value="Phage_holin_4_2"/>
    <property type="match status" value="1"/>
</dbReference>
<keyword evidence="3" id="KW-1185">Reference proteome</keyword>
<keyword evidence="1" id="KW-1133">Transmembrane helix</keyword>
<organism evidence="2 3">
    <name type="scientific">Agrococcus terreus</name>
    <dbReference type="NCBI Taxonomy" id="574649"/>
    <lineage>
        <taxon>Bacteria</taxon>
        <taxon>Bacillati</taxon>
        <taxon>Actinomycetota</taxon>
        <taxon>Actinomycetes</taxon>
        <taxon>Micrococcales</taxon>
        <taxon>Microbacteriaceae</taxon>
        <taxon>Agrococcus</taxon>
    </lineage>
</organism>
<gene>
    <name evidence="2" type="ORF">GCM10010968_01840</name>
</gene>
<feature type="transmembrane region" description="Helical" evidence="1">
    <location>
        <begin position="65"/>
        <end position="89"/>
    </location>
</feature>
<dbReference type="EMBL" id="BMLM01000001">
    <property type="protein sequence ID" value="GGN77362.1"/>
    <property type="molecule type" value="Genomic_DNA"/>
</dbReference>
<protein>
    <recommendedName>
        <fullName evidence="4">Phage holin family protein</fullName>
    </recommendedName>
</protein>
<dbReference type="InterPro" id="IPR007165">
    <property type="entry name" value="Phage_holin_4_2"/>
</dbReference>
<dbReference type="Proteomes" id="UP000626982">
    <property type="component" value="Unassembled WGS sequence"/>
</dbReference>
<reference evidence="3" key="1">
    <citation type="journal article" date="2019" name="Int. J. Syst. Evol. Microbiol.">
        <title>The Global Catalogue of Microorganisms (GCM) 10K type strain sequencing project: providing services to taxonomists for standard genome sequencing and annotation.</title>
        <authorList>
            <consortium name="The Broad Institute Genomics Platform"/>
            <consortium name="The Broad Institute Genome Sequencing Center for Infectious Disease"/>
            <person name="Wu L."/>
            <person name="Ma J."/>
        </authorList>
    </citation>
    <scope>NUCLEOTIDE SEQUENCE [LARGE SCALE GENOMIC DNA]</scope>
    <source>
        <strain evidence="3">CGMCC 1.6960</strain>
    </source>
</reference>
<feature type="transmembrane region" description="Helical" evidence="1">
    <location>
        <begin position="101"/>
        <end position="126"/>
    </location>
</feature>
<feature type="transmembrane region" description="Helical" evidence="1">
    <location>
        <begin position="7"/>
        <end position="24"/>
    </location>
</feature>
<evidence type="ECO:0000313" key="2">
    <source>
        <dbReference type="EMBL" id="GGN77362.1"/>
    </source>
</evidence>
<feature type="transmembrane region" description="Helical" evidence="1">
    <location>
        <begin position="36"/>
        <end position="58"/>
    </location>
</feature>
<sequence length="134" mass="15103">MRFLLRVLFTAIAIWVVTLVVPGIEIDSYGPAWWDVALTTLGVALVFAIVNATIGNLIRIVAFPLYILTLGIIALFVNAFLLMIVHWLSNLIGFGLELESFWWGMLAAVCIAFLTWLITIVTRPIFGRDRPRER</sequence>
<name>A0ABQ2KCC3_9MICO</name>
<comment type="caution">
    <text evidence="2">The sequence shown here is derived from an EMBL/GenBank/DDBJ whole genome shotgun (WGS) entry which is preliminary data.</text>
</comment>
<keyword evidence="1" id="KW-0472">Membrane</keyword>
<keyword evidence="1" id="KW-0812">Transmembrane</keyword>
<dbReference type="PANTHER" id="PTHR37309:SF1">
    <property type="entry name" value="SLR0284 PROTEIN"/>
    <property type="match status" value="1"/>
</dbReference>
<evidence type="ECO:0000313" key="3">
    <source>
        <dbReference type="Proteomes" id="UP000626982"/>
    </source>
</evidence>
<evidence type="ECO:0008006" key="4">
    <source>
        <dbReference type="Google" id="ProtNLM"/>
    </source>
</evidence>
<dbReference type="RefSeq" id="WP_188715052.1">
    <property type="nucleotide sequence ID" value="NZ_BAABBD010000001.1"/>
</dbReference>
<proteinExistence type="predicted"/>
<evidence type="ECO:0000256" key="1">
    <source>
        <dbReference type="SAM" id="Phobius"/>
    </source>
</evidence>
<accession>A0ABQ2KCC3</accession>
<dbReference type="PANTHER" id="PTHR37309">
    <property type="entry name" value="SLR0284 PROTEIN"/>
    <property type="match status" value="1"/>
</dbReference>